<keyword evidence="11" id="KW-1185">Reference proteome</keyword>
<keyword evidence="2 9" id="KW-0719">Serine esterase</keyword>
<dbReference type="InterPro" id="IPR050955">
    <property type="entry name" value="Plant_Biomass_Hydrol_Est"/>
</dbReference>
<dbReference type="Gene3D" id="3.40.50.1820">
    <property type="entry name" value="alpha/beta hydrolase"/>
    <property type="match status" value="1"/>
</dbReference>
<evidence type="ECO:0000256" key="6">
    <source>
        <dbReference type="ARBA" id="ARBA00023180"/>
    </source>
</evidence>
<dbReference type="InterPro" id="IPR029058">
    <property type="entry name" value="AB_hydrolase_fold"/>
</dbReference>
<proteinExistence type="inferred from homology"/>
<keyword evidence="6" id="KW-0325">Glycoprotein</keyword>
<dbReference type="InterPro" id="IPR010126">
    <property type="entry name" value="Esterase_phb"/>
</dbReference>
<keyword evidence="4 9" id="KW-0732">Signal</keyword>
<evidence type="ECO:0000256" key="9">
    <source>
        <dbReference type="RuleBase" id="RU367147"/>
    </source>
</evidence>
<accession>A0ABR1J4W5</accession>
<evidence type="ECO:0000256" key="5">
    <source>
        <dbReference type="ARBA" id="ARBA00022801"/>
    </source>
</evidence>
<name>A0ABR1J4W5_9AGAR</name>
<evidence type="ECO:0000313" key="11">
    <source>
        <dbReference type="Proteomes" id="UP001498398"/>
    </source>
</evidence>
<evidence type="ECO:0000256" key="8">
    <source>
        <dbReference type="ARBA" id="ARBA00023326"/>
    </source>
</evidence>
<keyword evidence="5 9" id="KW-0378">Hydrolase</keyword>
<keyword evidence="8 9" id="KW-0624">Polysaccharide degradation</keyword>
<evidence type="ECO:0000256" key="3">
    <source>
        <dbReference type="ARBA" id="ARBA00022525"/>
    </source>
</evidence>
<evidence type="ECO:0000313" key="10">
    <source>
        <dbReference type="EMBL" id="KAK7446356.1"/>
    </source>
</evidence>
<evidence type="ECO:0000256" key="1">
    <source>
        <dbReference type="ARBA" id="ARBA00004613"/>
    </source>
</evidence>
<dbReference type="PANTHER" id="PTHR43037:SF3">
    <property type="entry name" value="FERULOYL ESTERASE B"/>
    <property type="match status" value="1"/>
</dbReference>
<comment type="similarity">
    <text evidence="9">Belongs to the carbohydrate esterase 1 (CE1) family.</text>
</comment>
<comment type="subcellular location">
    <subcellularLocation>
        <location evidence="1 9">Secreted</location>
    </subcellularLocation>
</comment>
<reference evidence="10 11" key="1">
    <citation type="submission" date="2024-01" db="EMBL/GenBank/DDBJ databases">
        <title>A draft genome for the cacao thread blight pathogen Marasmiellus scandens.</title>
        <authorList>
            <person name="Baruah I.K."/>
            <person name="Leung J."/>
            <person name="Bukari Y."/>
            <person name="Amoako-Attah I."/>
            <person name="Meinhardt L.W."/>
            <person name="Bailey B.A."/>
            <person name="Cohen S.P."/>
        </authorList>
    </citation>
    <scope>NUCLEOTIDE SEQUENCE [LARGE SCALE GENOMIC DNA]</scope>
    <source>
        <strain evidence="10 11">GH-19</strain>
    </source>
</reference>
<dbReference type="Pfam" id="PF10503">
    <property type="entry name" value="Esterase_PHB"/>
    <property type="match status" value="1"/>
</dbReference>
<dbReference type="EC" id="3.1.1.-" evidence="9"/>
<dbReference type="Proteomes" id="UP001498398">
    <property type="component" value="Unassembled WGS sequence"/>
</dbReference>
<evidence type="ECO:0000256" key="2">
    <source>
        <dbReference type="ARBA" id="ARBA00022487"/>
    </source>
</evidence>
<evidence type="ECO:0000256" key="7">
    <source>
        <dbReference type="ARBA" id="ARBA00023277"/>
    </source>
</evidence>
<sequence length="299" mass="31510">MMKSLSALSAAVFSALCSTVLAQTGLPPASALTQVTADIGPNPNNVGMFVYAPATVATNPPLIVAIHYCTGSAQAYFTGTQYANLAEQHGFIVVYPDSPRSGKCFDVNTDATLTHDGGGDSQGIASMIQFAIDNYGVDASRVFVTGSSSGAMMTNVMAGSYPDLIAATSIYSGVPFGCFAGASDWNSQCAQGQLIKSAEDWGDQVRAAFPGYTGARPKMMIWHGTIDNTLLYPNYGEEIKEWTNVLDVSETPSTTSENDPDSGYTKTTYGDVVVGYSAENVGHTVPVHEDIDLAWFGIA</sequence>
<keyword evidence="3 9" id="KW-0964">Secreted</keyword>
<evidence type="ECO:0000256" key="4">
    <source>
        <dbReference type="ARBA" id="ARBA00022729"/>
    </source>
</evidence>
<protein>
    <recommendedName>
        <fullName evidence="9">Carboxylic ester hydrolase</fullName>
        <ecNumber evidence="9">3.1.1.-</ecNumber>
    </recommendedName>
</protein>
<organism evidence="10 11">
    <name type="scientific">Marasmiellus scandens</name>
    <dbReference type="NCBI Taxonomy" id="2682957"/>
    <lineage>
        <taxon>Eukaryota</taxon>
        <taxon>Fungi</taxon>
        <taxon>Dikarya</taxon>
        <taxon>Basidiomycota</taxon>
        <taxon>Agaricomycotina</taxon>
        <taxon>Agaricomycetes</taxon>
        <taxon>Agaricomycetidae</taxon>
        <taxon>Agaricales</taxon>
        <taxon>Marasmiineae</taxon>
        <taxon>Omphalotaceae</taxon>
        <taxon>Marasmiellus</taxon>
    </lineage>
</organism>
<feature type="signal peptide" evidence="9">
    <location>
        <begin position="1"/>
        <end position="22"/>
    </location>
</feature>
<dbReference type="EMBL" id="JBANRG010000044">
    <property type="protein sequence ID" value="KAK7446356.1"/>
    <property type="molecule type" value="Genomic_DNA"/>
</dbReference>
<dbReference type="SUPFAM" id="SSF53474">
    <property type="entry name" value="alpha/beta-Hydrolases"/>
    <property type="match status" value="2"/>
</dbReference>
<feature type="chain" id="PRO_5045003430" description="Carboxylic ester hydrolase" evidence="9">
    <location>
        <begin position="23"/>
        <end position="299"/>
    </location>
</feature>
<comment type="caution">
    <text evidence="10">The sequence shown here is derived from an EMBL/GenBank/DDBJ whole genome shotgun (WGS) entry which is preliminary data.</text>
</comment>
<comment type="function">
    <text evidence="9">Esterase involved in the hydrolysis of xylan, a major structural heterogeneous polysaccharide found in plant biomass representing the second most abundant polysaccharide in the biosphere, after cellulose.</text>
</comment>
<keyword evidence="7 9" id="KW-0119">Carbohydrate metabolism</keyword>
<dbReference type="NCBIfam" id="TIGR01840">
    <property type="entry name" value="esterase_phb"/>
    <property type="match status" value="1"/>
</dbReference>
<gene>
    <name evidence="10" type="ORF">VKT23_014562</name>
</gene>
<dbReference type="PANTHER" id="PTHR43037">
    <property type="entry name" value="UNNAMED PRODUCT-RELATED"/>
    <property type="match status" value="1"/>
</dbReference>